<gene>
    <name evidence="1" type="ORF">ALC62_11475</name>
</gene>
<sequence>MPKLHTDRCCNPYGKIGHRGKNLRFLSDNFKKTFPNLSRTAKICSTCRLSNNKKENDTVRSKANSNHSFDNNISIDCNVRSPREIELEGLMDDIKQKFSNLDANDPNRLLLLTIHPVTWSIRKIATEFNCSRRMTQRAKQMRELNGVLSSPTPKKGAPLSNSIIEKVHEFYNSDANSRIMPGIKDVISVKVDDVRKKMQKRLLLSDLKGLFSKYKEENQGFLLSFSKFAQLRPKHCILMGAAGTHSVCVCTLHQNVKLMLDVKYLSQ</sequence>
<evidence type="ECO:0000313" key="2">
    <source>
        <dbReference type="Proteomes" id="UP000078542"/>
    </source>
</evidence>
<dbReference type="EMBL" id="KQ978037">
    <property type="protein sequence ID" value="KYM97821.1"/>
    <property type="molecule type" value="Genomic_DNA"/>
</dbReference>
<reference evidence="1 2" key="1">
    <citation type="submission" date="2016-03" db="EMBL/GenBank/DDBJ databases">
        <title>Cyphomyrmex costatus WGS genome.</title>
        <authorList>
            <person name="Nygaard S."/>
            <person name="Hu H."/>
            <person name="Boomsma J."/>
            <person name="Zhang G."/>
        </authorList>
    </citation>
    <scope>NUCLEOTIDE SEQUENCE [LARGE SCALE GENOMIC DNA]</scope>
    <source>
        <strain evidence="1">MS0001</strain>
        <tissue evidence="1">Whole body</tissue>
    </source>
</reference>
<dbReference type="Proteomes" id="UP000078542">
    <property type="component" value="Unassembled WGS sequence"/>
</dbReference>
<organism evidence="1 2">
    <name type="scientific">Cyphomyrmex costatus</name>
    <dbReference type="NCBI Taxonomy" id="456900"/>
    <lineage>
        <taxon>Eukaryota</taxon>
        <taxon>Metazoa</taxon>
        <taxon>Ecdysozoa</taxon>
        <taxon>Arthropoda</taxon>
        <taxon>Hexapoda</taxon>
        <taxon>Insecta</taxon>
        <taxon>Pterygota</taxon>
        <taxon>Neoptera</taxon>
        <taxon>Endopterygota</taxon>
        <taxon>Hymenoptera</taxon>
        <taxon>Apocrita</taxon>
        <taxon>Aculeata</taxon>
        <taxon>Formicoidea</taxon>
        <taxon>Formicidae</taxon>
        <taxon>Myrmicinae</taxon>
        <taxon>Cyphomyrmex</taxon>
    </lineage>
</organism>
<dbReference type="PANTHER" id="PTHR46601:SF1">
    <property type="entry name" value="ADF-H DOMAIN-CONTAINING PROTEIN"/>
    <property type="match status" value="1"/>
</dbReference>
<dbReference type="STRING" id="456900.A0A151ICN9"/>
<evidence type="ECO:0000313" key="1">
    <source>
        <dbReference type="EMBL" id="KYM97821.1"/>
    </source>
</evidence>
<keyword evidence="2" id="KW-1185">Reference proteome</keyword>
<dbReference type="AlphaFoldDB" id="A0A151ICN9"/>
<dbReference type="PANTHER" id="PTHR46601">
    <property type="entry name" value="ULP_PROTEASE DOMAIN-CONTAINING PROTEIN"/>
    <property type="match status" value="1"/>
</dbReference>
<proteinExistence type="predicted"/>
<protein>
    <submittedName>
        <fullName evidence="1">Uncharacterized protein</fullName>
    </submittedName>
</protein>
<accession>A0A151ICN9</accession>
<name>A0A151ICN9_9HYME</name>